<accession>A0A1H1DTN7</accession>
<keyword evidence="1" id="KW-1133">Transmembrane helix</keyword>
<protein>
    <submittedName>
        <fullName evidence="2">Uncharacterized protein</fullName>
    </submittedName>
</protein>
<keyword evidence="1" id="KW-0812">Transmembrane</keyword>
<dbReference type="Proteomes" id="UP000199289">
    <property type="component" value="Unassembled WGS sequence"/>
</dbReference>
<sequence length="58" mass="6063">MVSPTKAFLVCGAFLLGAVGLFGLTVYPFQYGLVESAILAGAFVLVALFETALDDTSF</sequence>
<evidence type="ECO:0000313" key="2">
    <source>
        <dbReference type="EMBL" id="SDQ79608.1"/>
    </source>
</evidence>
<organism evidence="2 3">
    <name type="scientific">Halopelagius longus</name>
    <dbReference type="NCBI Taxonomy" id="1236180"/>
    <lineage>
        <taxon>Archaea</taxon>
        <taxon>Methanobacteriati</taxon>
        <taxon>Methanobacteriota</taxon>
        <taxon>Stenosarchaea group</taxon>
        <taxon>Halobacteria</taxon>
        <taxon>Halobacteriales</taxon>
        <taxon>Haloferacaceae</taxon>
    </lineage>
</organism>
<dbReference type="AlphaFoldDB" id="A0A1H1DTN7"/>
<reference evidence="3" key="1">
    <citation type="submission" date="2016-10" db="EMBL/GenBank/DDBJ databases">
        <authorList>
            <person name="Varghese N."/>
            <person name="Submissions S."/>
        </authorList>
    </citation>
    <scope>NUCLEOTIDE SEQUENCE [LARGE SCALE GENOMIC DNA]</scope>
    <source>
        <strain evidence="3">CGMCC 1.12397</strain>
    </source>
</reference>
<keyword evidence="1" id="KW-0472">Membrane</keyword>
<gene>
    <name evidence="2" type="ORF">SAMN05216278_2567</name>
</gene>
<proteinExistence type="predicted"/>
<feature type="transmembrane region" description="Helical" evidence="1">
    <location>
        <begin position="33"/>
        <end position="53"/>
    </location>
</feature>
<name>A0A1H1DTN7_9EURY</name>
<evidence type="ECO:0000313" key="3">
    <source>
        <dbReference type="Proteomes" id="UP000199289"/>
    </source>
</evidence>
<dbReference type="EMBL" id="FNKQ01000003">
    <property type="protein sequence ID" value="SDQ79608.1"/>
    <property type="molecule type" value="Genomic_DNA"/>
</dbReference>
<dbReference type="OrthoDB" id="350269at2157"/>
<feature type="transmembrane region" description="Helical" evidence="1">
    <location>
        <begin position="7"/>
        <end position="27"/>
    </location>
</feature>
<dbReference type="RefSeq" id="WP_175454447.1">
    <property type="nucleotide sequence ID" value="NZ_FNKQ01000003.1"/>
</dbReference>
<evidence type="ECO:0000256" key="1">
    <source>
        <dbReference type="SAM" id="Phobius"/>
    </source>
</evidence>